<dbReference type="Pfam" id="PF02551">
    <property type="entry name" value="Acyl_CoA_thio"/>
    <property type="match status" value="1"/>
</dbReference>
<evidence type="ECO:0000313" key="6">
    <source>
        <dbReference type="Proteomes" id="UP001500166"/>
    </source>
</evidence>
<dbReference type="PANTHER" id="PTHR11066">
    <property type="entry name" value="ACYL-COA THIOESTERASE"/>
    <property type="match status" value="1"/>
</dbReference>
<dbReference type="CDD" id="cd03444">
    <property type="entry name" value="Thioesterase_II_repeat1"/>
    <property type="match status" value="1"/>
</dbReference>
<sequence length="298" mass="33256">MSVDPQKEPVKALLQMLDLADGGGARTLEDIFVGQTITSMRNRVYGGQVLAQAAMAAMRTVPEERAIHSLHAYFLRPGDVNFSITFGVERVRDGRSFSARRIHAYQDGKTILSMIASFQSRADGLDHQDEMPENVPDPESLPTLRDLLGSIDLPEARATAFERPFDMRYVTEPLFLPWRGTNEAYNAVWIKALAPLPDDPLIHRAALAYASDYTMLEPVLRRHGKSWVEPGLNVASLDHAMWWHRDARADEWILYVQASPSASSARGLGVGRMFTQDGTLIATTAQEGMMRLPEFQSD</sequence>
<comment type="similarity">
    <text evidence="1">Belongs to the C/M/P thioester hydrolase family.</text>
</comment>
<dbReference type="InterPro" id="IPR029069">
    <property type="entry name" value="HotDog_dom_sf"/>
</dbReference>
<evidence type="ECO:0000259" key="3">
    <source>
        <dbReference type="Pfam" id="PF02551"/>
    </source>
</evidence>
<reference evidence="5 6" key="1">
    <citation type="journal article" date="2019" name="Int. J. Syst. Evol. Microbiol.">
        <title>The Global Catalogue of Microorganisms (GCM) 10K type strain sequencing project: providing services to taxonomists for standard genome sequencing and annotation.</title>
        <authorList>
            <consortium name="The Broad Institute Genomics Platform"/>
            <consortium name="The Broad Institute Genome Sequencing Center for Infectious Disease"/>
            <person name="Wu L."/>
            <person name="Ma J."/>
        </authorList>
    </citation>
    <scope>NUCLEOTIDE SEQUENCE [LARGE SCALE GENOMIC DNA]</scope>
    <source>
        <strain evidence="5 6">JCM 15914</strain>
    </source>
</reference>
<protein>
    <submittedName>
        <fullName evidence="5">Acyl-CoA thioesterase II</fullName>
    </submittedName>
</protein>
<name>A0ABN2XDY7_9MICC</name>
<dbReference type="Pfam" id="PF13622">
    <property type="entry name" value="4HBT_3"/>
    <property type="match status" value="1"/>
</dbReference>
<accession>A0ABN2XDY7</accession>
<evidence type="ECO:0000256" key="2">
    <source>
        <dbReference type="ARBA" id="ARBA00022801"/>
    </source>
</evidence>
<dbReference type="Proteomes" id="UP001500166">
    <property type="component" value="Unassembled WGS sequence"/>
</dbReference>
<evidence type="ECO:0000259" key="4">
    <source>
        <dbReference type="Pfam" id="PF13622"/>
    </source>
</evidence>
<organism evidence="5 6">
    <name type="scientific">Kocuria atrinae</name>
    <dbReference type="NCBI Taxonomy" id="592377"/>
    <lineage>
        <taxon>Bacteria</taxon>
        <taxon>Bacillati</taxon>
        <taxon>Actinomycetota</taxon>
        <taxon>Actinomycetes</taxon>
        <taxon>Micrococcales</taxon>
        <taxon>Micrococcaceae</taxon>
        <taxon>Kocuria</taxon>
    </lineage>
</organism>
<feature type="domain" description="Acyl-CoA thioesterase 2 C-terminal" evidence="3">
    <location>
        <begin position="169"/>
        <end position="289"/>
    </location>
</feature>
<dbReference type="EMBL" id="BAAAQA010000002">
    <property type="protein sequence ID" value="GAA2109352.1"/>
    <property type="molecule type" value="Genomic_DNA"/>
</dbReference>
<dbReference type="InterPro" id="IPR025652">
    <property type="entry name" value="TesB_C"/>
</dbReference>
<dbReference type="InterPro" id="IPR049449">
    <property type="entry name" value="TesB_ACOT8-like_N"/>
</dbReference>
<proteinExistence type="inferred from homology"/>
<comment type="caution">
    <text evidence="5">The sequence shown here is derived from an EMBL/GenBank/DDBJ whole genome shotgun (WGS) entry which is preliminary data.</text>
</comment>
<keyword evidence="2" id="KW-0378">Hydrolase</keyword>
<dbReference type="Gene3D" id="2.40.160.210">
    <property type="entry name" value="Acyl-CoA thioesterase, double hotdog domain"/>
    <property type="match status" value="1"/>
</dbReference>
<dbReference type="RefSeq" id="WP_344223322.1">
    <property type="nucleotide sequence ID" value="NZ_BAAAQA010000002.1"/>
</dbReference>
<dbReference type="CDD" id="cd03445">
    <property type="entry name" value="Thioesterase_II_repeat2"/>
    <property type="match status" value="1"/>
</dbReference>
<gene>
    <name evidence="5" type="ORF">GCM10009824_03260</name>
</gene>
<feature type="domain" description="Acyl-CoA thioesterase-like N-terminal HotDog" evidence="4">
    <location>
        <begin position="41"/>
        <end position="119"/>
    </location>
</feature>
<keyword evidence="6" id="KW-1185">Reference proteome</keyword>
<dbReference type="InterPro" id="IPR003703">
    <property type="entry name" value="Acyl_CoA_thio"/>
</dbReference>
<evidence type="ECO:0000256" key="1">
    <source>
        <dbReference type="ARBA" id="ARBA00006538"/>
    </source>
</evidence>
<evidence type="ECO:0000313" key="5">
    <source>
        <dbReference type="EMBL" id="GAA2109352.1"/>
    </source>
</evidence>
<dbReference type="PANTHER" id="PTHR11066:SF34">
    <property type="entry name" value="ACYL-COENZYME A THIOESTERASE 8"/>
    <property type="match status" value="1"/>
</dbReference>
<dbReference type="SUPFAM" id="SSF54637">
    <property type="entry name" value="Thioesterase/thiol ester dehydrase-isomerase"/>
    <property type="match status" value="2"/>
</dbReference>
<dbReference type="InterPro" id="IPR042171">
    <property type="entry name" value="Acyl-CoA_hotdog"/>
</dbReference>